<feature type="domain" description="Reverse transcriptase" evidence="9">
    <location>
        <begin position="1353"/>
        <end position="1633"/>
    </location>
</feature>
<dbReference type="GO" id="GO:0006325">
    <property type="term" value="P:chromatin organization"/>
    <property type="evidence" value="ECO:0007669"/>
    <property type="project" value="UniProtKB-KW"/>
</dbReference>
<evidence type="ECO:0000256" key="7">
    <source>
        <dbReference type="PROSITE-ProRule" id="PRU00221"/>
    </source>
</evidence>
<evidence type="ECO:0000256" key="3">
    <source>
        <dbReference type="ARBA" id="ARBA00022574"/>
    </source>
</evidence>
<dbReference type="InterPro" id="IPR005135">
    <property type="entry name" value="Endo/exonuclease/phosphatase"/>
</dbReference>
<comment type="similarity">
    <text evidence="2">Belongs to the WD repeat RBAP46/RBAP48/MSI1 family.</text>
</comment>
<evidence type="ECO:0000256" key="4">
    <source>
        <dbReference type="ARBA" id="ARBA00022737"/>
    </source>
</evidence>
<dbReference type="SMART" id="SM00320">
    <property type="entry name" value="WD40"/>
    <property type="match status" value="6"/>
</dbReference>
<keyword evidence="5" id="KW-0156">Chromatin regulator</keyword>
<dbReference type="Pfam" id="PF13966">
    <property type="entry name" value="zf-RVT"/>
    <property type="match status" value="1"/>
</dbReference>
<feature type="repeat" description="WD" evidence="7">
    <location>
        <begin position="174"/>
        <end position="216"/>
    </location>
</feature>
<keyword evidence="4" id="KW-0677">Repeat</keyword>
<evidence type="ECO:0000256" key="8">
    <source>
        <dbReference type="SAM" id="MobiDB-lite"/>
    </source>
</evidence>
<keyword evidence="6" id="KW-0539">Nucleus</keyword>
<evidence type="ECO:0000256" key="2">
    <source>
        <dbReference type="ARBA" id="ARBA00009341"/>
    </source>
</evidence>
<organism evidence="10">
    <name type="scientific">Fagus sylvatica</name>
    <name type="common">Beechnut</name>
    <dbReference type="NCBI Taxonomy" id="28930"/>
    <lineage>
        <taxon>Eukaryota</taxon>
        <taxon>Viridiplantae</taxon>
        <taxon>Streptophyta</taxon>
        <taxon>Embryophyta</taxon>
        <taxon>Tracheophyta</taxon>
        <taxon>Spermatophyta</taxon>
        <taxon>Magnoliopsida</taxon>
        <taxon>eudicotyledons</taxon>
        <taxon>Gunneridae</taxon>
        <taxon>Pentapetalae</taxon>
        <taxon>rosids</taxon>
        <taxon>fabids</taxon>
        <taxon>Fagales</taxon>
        <taxon>Fagaceae</taxon>
        <taxon>Fagus</taxon>
    </lineage>
</organism>
<dbReference type="PROSITE" id="PS50082">
    <property type="entry name" value="WD_REPEATS_2"/>
    <property type="match status" value="3"/>
</dbReference>
<dbReference type="SUPFAM" id="SSF56219">
    <property type="entry name" value="DNase I-like"/>
    <property type="match status" value="1"/>
</dbReference>
<dbReference type="InterPro" id="IPR026960">
    <property type="entry name" value="RVT-Znf"/>
</dbReference>
<dbReference type="Pfam" id="PF00078">
    <property type="entry name" value="RVT_1"/>
    <property type="match status" value="1"/>
</dbReference>
<gene>
    <name evidence="10" type="ORF">FSB_LOCUS57627</name>
</gene>
<dbReference type="InterPro" id="IPR019775">
    <property type="entry name" value="WD40_repeat_CS"/>
</dbReference>
<dbReference type="CDD" id="cd01650">
    <property type="entry name" value="RT_nLTR_like"/>
    <property type="match status" value="1"/>
</dbReference>
<accession>A0A2N9IZG3</accession>
<dbReference type="InterPro" id="IPR036691">
    <property type="entry name" value="Endo/exonu/phosph_ase_sf"/>
</dbReference>
<feature type="repeat" description="WD" evidence="7">
    <location>
        <begin position="2173"/>
        <end position="2207"/>
    </location>
</feature>
<dbReference type="InterPro" id="IPR015943">
    <property type="entry name" value="WD40/YVTN_repeat-like_dom_sf"/>
</dbReference>
<dbReference type="InterPro" id="IPR050459">
    <property type="entry name" value="WD_repeat_RBAP46/RBAP48/MSI1"/>
</dbReference>
<dbReference type="Pfam" id="PF00400">
    <property type="entry name" value="WD40"/>
    <property type="match status" value="3"/>
</dbReference>
<dbReference type="InterPro" id="IPR043502">
    <property type="entry name" value="DNA/RNA_pol_sf"/>
</dbReference>
<reference evidence="10" key="1">
    <citation type="submission" date="2018-02" db="EMBL/GenBank/DDBJ databases">
        <authorList>
            <person name="Cohen D.B."/>
            <person name="Kent A.D."/>
        </authorList>
    </citation>
    <scope>NUCLEOTIDE SEQUENCE</scope>
</reference>
<evidence type="ECO:0000256" key="5">
    <source>
        <dbReference type="ARBA" id="ARBA00022853"/>
    </source>
</evidence>
<feature type="region of interest" description="Disordered" evidence="8">
    <location>
        <begin position="611"/>
        <end position="630"/>
    </location>
</feature>
<dbReference type="InterPro" id="IPR022052">
    <property type="entry name" value="Histone-bd_RBBP4-like_N"/>
</dbReference>
<dbReference type="EMBL" id="OIVN01006284">
    <property type="protein sequence ID" value="SPD29745.1"/>
    <property type="molecule type" value="Genomic_DNA"/>
</dbReference>
<dbReference type="Gene3D" id="2.130.10.10">
    <property type="entry name" value="YVTN repeat-like/Quinoprotein amine dehydrogenase"/>
    <property type="match status" value="2"/>
</dbReference>
<dbReference type="PROSITE" id="PS00678">
    <property type="entry name" value="WD_REPEATS_1"/>
    <property type="match status" value="1"/>
</dbReference>
<keyword evidence="3 7" id="KW-0853">WD repeat</keyword>
<dbReference type="Pfam" id="PF03372">
    <property type="entry name" value="Exo_endo_phos"/>
    <property type="match status" value="1"/>
</dbReference>
<evidence type="ECO:0000256" key="6">
    <source>
        <dbReference type="ARBA" id="ARBA00023242"/>
    </source>
</evidence>
<comment type="subcellular location">
    <subcellularLocation>
        <location evidence="1">Nucleus</location>
    </subcellularLocation>
</comment>
<evidence type="ECO:0000313" key="10">
    <source>
        <dbReference type="EMBL" id="SPD29745.1"/>
    </source>
</evidence>
<name>A0A2N9IZG3_FAGSY</name>
<dbReference type="SUPFAM" id="SSF56672">
    <property type="entry name" value="DNA/RNA polymerases"/>
    <property type="match status" value="1"/>
</dbReference>
<dbReference type="InterPro" id="IPR000477">
    <property type="entry name" value="RT_dom"/>
</dbReference>
<dbReference type="InterPro" id="IPR001680">
    <property type="entry name" value="WD40_rpt"/>
</dbReference>
<dbReference type="SUPFAM" id="SSF50978">
    <property type="entry name" value="WD40 repeat-like"/>
    <property type="match status" value="2"/>
</dbReference>
<dbReference type="GO" id="GO:0003824">
    <property type="term" value="F:catalytic activity"/>
    <property type="evidence" value="ECO:0007669"/>
    <property type="project" value="InterPro"/>
</dbReference>
<dbReference type="InterPro" id="IPR036322">
    <property type="entry name" value="WD40_repeat_dom_sf"/>
</dbReference>
<dbReference type="PROSITE" id="PS50878">
    <property type="entry name" value="RT_POL"/>
    <property type="match status" value="1"/>
</dbReference>
<sequence length="2226" mass="252368">MGKDEEEMRGEIEERLINEEYKIWKKNTPFLYDLVITHALEWPSLTVEWLPDREEPPGKDYSVQKMILGTHTSENEPNYLMLAQVQLPLEDSENDARHYDDDRSDFGGFGCANGKVQIIQQINHDGEVNRARYMPQNQFIIATKTVSAEVYVFDYSKHPSKPPLDGACSPDLRLRGHNTEGYGLSWSKFKEGHLLSGSDDAQICLWDINASPKNKTLDAMQIFKVVHEGVVEDVAWHLRHEYLFGSVGDDQHLLVWDLRTPSVSKPVQSVIAHQSEILRTTSPEITLPHTLAIPQTQTRPQPFPQNNQNPHYRGSVLGVENRGGVAPIGNEFCIDSKVFKLAFDGGRVDPYHIMERRGRFRGSLWIGITGLRWMLDVFVKIRTTNQPLEGFFVFHRDGYRVLEFSCLANRGGRFVEITEYHSGTHRGSIRIPEGRKGAGWSVFEFQVCKCFLGDIQKTSAIPASSGRISVDGVTAERDGISRNKETKRIWKSRKSRRTKSVPDLIPIVKSRNLRNEKSKMAPEEPRSTTRSRTLRITLDQVSRREVSWVDLKEGDGPKAQKLESGLNFNGPQSFLIKEAQSEKEIKHPGDADGSGSGLVCESGLMDSSIEDEQNQGFDSQSPAAAQAGDESYILRSVVLDTPREPTHHESAGDADSEDGLGAEWAQAGAVVELKVADVPMSISEELHRKPTEVSGEVEAEINSTGQVEDPIETNPPVVVLTEEEEGLVYFENENDPCGSPPLLVTMTPSESSSRSLVRVDLAENIHHAPVVGSSLEIAAPHAPVGMEFDMDPAARVLELTEFDAEPQSPMVCKPLAIIEPSVQKVMLSGNSGGKMRRGGKRSKWVNDQYKEICKLMGFPIDNHEQQCLDLLRRIEATRDSKKGEMALRKVTASKLKGVRELKNLASSVNYEDKVDGRVIHSIWGNRFTGWEVLNADNTAGGVLLLWDKRVVDRVNSIVGRFSVSCHWKSLVDGFEWVGTGVYGPNRDDSRSELWAELSEIRHQWSQPWCIFGDFNVVRFPSERRGCVRVTPAMVEFSDFIEGSNLIDLPLNGGLYSWCNGSTNPSMSRIDRVLVSTDWEEHYPDVVQKLLPKPISDHNPVLLEAGGMTRGKSSFKFENMWLQAPDFVVKVKEWWSGYSYSGTPSFVLAQKLKALKGDLKEWNKRVFGDVGIKRQQLECELQAFDDKESLSSLSLEEHILRDVCRAELEKVAQLEEVSWRQKSRTLWLKEGDNNTKFFHKMANSHRRYNYMDKVVVDGVVYEEESEIREKVVHFYESLYQESESWRPTVDGLEFDGITTTESELLEHKFEKDEVLQVVKDLQGDKAPGPDGFTMAFFQKCWSVIEEDVMGFFDEVYHHCKFERSLNASFIALIPKRQNASNIRDFRPISLIGSIYKLLAKVLANRLKGVLDKLISESQNAFVGGRKILDSVLIANECLDSRLKSRNPGVICKLDIEKAYDHVNWSCLLYLMERMGFGRRWRLWIEACISSVQFSVLVNGSPEGFFSCSRGLRQGDPLSPLLFLLMMEVLSRMLSKMEEEGLIQGFRAGSNAVDGLCISHLLYADDTILFCDADPDQLLYVRMVLTCFEAVTGLRVNMAKSEMVPVGEVQNISELADSLCCQIGGLPLSYLGMPLGAPYKAVAVWNPILEKLERRLSGWQKLYLSKGGRLTLLKSTLSSLPTYFLSLFTIPISVVRRIEKLQRDFLWGGLGDEVKHHLVSWDKVCTPKEVGGLGVRSLVLTNKALLGKWLWRFGLEGHHLWRRVLVAKFGSDLGGWRTKSIRGPHGCGLWKGIMSGWDDYFQHVEFVVGQGTRISFWKDKWCGDTSLMVQFPILFACSANREATIAEVLSGPDSAGVREWNVTFVRDFNDWEVAVVAEFFQFLHSHKVPIVVPNMAPDGLRWKPCKDGAFASRSFYYALIDRRGVMFPWKSIWRVKAPPRVAFFVWTATWGRILTCDNLMRRGYTMTGWCCMCCSDGENVDHLLLHCKAAQKLWNYVFRNFRVHWVLPRQVADVLFGWHNWFGKHHSHIWNLIPLCLMWTVWRERNLRTFEDLSSSPDQLLGTFVTSLFDWSRIWGFTTAVNCLAFNPFNEWVVATGSTDKTVKLFDLRKITTALHTFDCHKEEVFQVGWNPKNETILASCCLGRRLMVWDLSRIDEEQTPEDAEDGPPELLFIHGGHTSKISDFSWNPCEDWVVASVAEDNILQIWQMAENIYHDEDDLPEESTKAA</sequence>
<feature type="repeat" description="WD" evidence="7">
    <location>
        <begin position="2116"/>
        <end position="2158"/>
    </location>
</feature>
<dbReference type="Gene3D" id="3.60.10.10">
    <property type="entry name" value="Endonuclease/exonuclease/phosphatase"/>
    <property type="match status" value="1"/>
</dbReference>
<proteinExistence type="inferred from homology"/>
<dbReference type="GO" id="GO:0005634">
    <property type="term" value="C:nucleus"/>
    <property type="evidence" value="ECO:0007669"/>
    <property type="project" value="UniProtKB-SubCell"/>
</dbReference>
<feature type="region of interest" description="Disordered" evidence="8">
    <location>
        <begin position="582"/>
        <end position="602"/>
    </location>
</feature>
<feature type="compositionally biased region" description="Polar residues" evidence="8">
    <location>
        <begin position="614"/>
        <end position="623"/>
    </location>
</feature>
<protein>
    <recommendedName>
        <fullName evidence="9">Reverse transcriptase domain-containing protein</fullName>
    </recommendedName>
</protein>
<evidence type="ECO:0000256" key="1">
    <source>
        <dbReference type="ARBA" id="ARBA00004123"/>
    </source>
</evidence>
<dbReference type="Pfam" id="PF12265">
    <property type="entry name" value="CAF1C_H4-bd"/>
    <property type="match status" value="1"/>
</dbReference>
<evidence type="ECO:0000259" key="9">
    <source>
        <dbReference type="PROSITE" id="PS50878"/>
    </source>
</evidence>
<dbReference type="PANTHER" id="PTHR22850">
    <property type="entry name" value="WD40 REPEAT FAMILY"/>
    <property type="match status" value="1"/>
</dbReference>